<dbReference type="Proteomes" id="UP000009881">
    <property type="component" value="Unassembled WGS sequence"/>
</dbReference>
<sequence length="258" mass="28057">MGDMGKTPGLDILGTTVHALTLDEAARRMVAAAVEGRPLTVCPRDAHGIIRARSDDGLRHAHARADLVTADGMPLVWLQRMAGFRDAARVYGPDLMDRVCDIGRPHGLRHVILGGRPGTAARVAAALGTRHPGLRIASAEGLPMRPPGRLPQAGEDLEALRGLEADVLWLGLGSPRQELWLDTNRRALTIPVRAGVGAAFDFVAGTVPQAPRTLQRAGLEWLWRLAAEPRRLGRRYARTVPAFLLLCALHRPWRRRAA</sequence>
<dbReference type="eggNOG" id="COG1922">
    <property type="taxonomic scope" value="Bacteria"/>
</dbReference>
<name>K9GUC1_9PROT</name>
<dbReference type="PANTHER" id="PTHR34136">
    <property type="match status" value="1"/>
</dbReference>
<evidence type="ECO:0000313" key="4">
    <source>
        <dbReference type="Proteomes" id="UP000009881"/>
    </source>
</evidence>
<evidence type="ECO:0008006" key="5">
    <source>
        <dbReference type="Google" id="ProtNLM"/>
    </source>
</evidence>
<gene>
    <name evidence="3" type="ORF">C882_0377</name>
</gene>
<keyword evidence="1" id="KW-0328">Glycosyltransferase</keyword>
<keyword evidence="4" id="KW-1185">Reference proteome</keyword>
<dbReference type="EMBL" id="ANHY01000012">
    <property type="protein sequence ID" value="EKV29555.1"/>
    <property type="molecule type" value="Genomic_DNA"/>
</dbReference>
<dbReference type="STRING" id="1238182.C882_0377"/>
<proteinExistence type="predicted"/>
<accession>K9GUC1</accession>
<dbReference type="CDD" id="cd06533">
    <property type="entry name" value="Glyco_transf_WecG_TagA"/>
    <property type="match status" value="1"/>
</dbReference>
<dbReference type="GO" id="GO:0016758">
    <property type="term" value="F:hexosyltransferase activity"/>
    <property type="evidence" value="ECO:0007669"/>
    <property type="project" value="TreeGrafter"/>
</dbReference>
<dbReference type="PANTHER" id="PTHR34136:SF1">
    <property type="entry name" value="UDP-N-ACETYL-D-MANNOSAMINURONIC ACID TRANSFERASE"/>
    <property type="match status" value="1"/>
</dbReference>
<organism evidence="3 4">
    <name type="scientific">Caenispirillum salinarum AK4</name>
    <dbReference type="NCBI Taxonomy" id="1238182"/>
    <lineage>
        <taxon>Bacteria</taxon>
        <taxon>Pseudomonadati</taxon>
        <taxon>Pseudomonadota</taxon>
        <taxon>Alphaproteobacteria</taxon>
        <taxon>Rhodospirillales</taxon>
        <taxon>Novispirillaceae</taxon>
        <taxon>Caenispirillum</taxon>
    </lineage>
</organism>
<reference evidence="3 4" key="1">
    <citation type="journal article" date="2013" name="Genome Announc.">
        <title>Draft Genome Sequence of an Alphaproteobacterium, Caenispirillum salinarum AK4(T), Isolated from a Solar Saltern.</title>
        <authorList>
            <person name="Khatri I."/>
            <person name="Singh A."/>
            <person name="Korpole S."/>
            <person name="Pinnaka A.K."/>
            <person name="Subramanian S."/>
        </authorList>
    </citation>
    <scope>NUCLEOTIDE SEQUENCE [LARGE SCALE GENOMIC DNA]</scope>
    <source>
        <strain evidence="3 4">AK4</strain>
    </source>
</reference>
<dbReference type="AlphaFoldDB" id="K9GUC1"/>
<comment type="caution">
    <text evidence="3">The sequence shown here is derived from an EMBL/GenBank/DDBJ whole genome shotgun (WGS) entry which is preliminary data.</text>
</comment>
<evidence type="ECO:0000313" key="3">
    <source>
        <dbReference type="EMBL" id="EKV29555.1"/>
    </source>
</evidence>
<evidence type="ECO:0000256" key="1">
    <source>
        <dbReference type="ARBA" id="ARBA00022676"/>
    </source>
</evidence>
<dbReference type="Pfam" id="PF03808">
    <property type="entry name" value="Glyco_tran_WecG"/>
    <property type="match status" value="1"/>
</dbReference>
<protein>
    <recommendedName>
        <fullName evidence="5">N-acetylmannosaminyltransferase</fullName>
    </recommendedName>
</protein>
<keyword evidence="2" id="KW-0808">Transferase</keyword>
<dbReference type="NCBIfam" id="TIGR00696">
    <property type="entry name" value="wecG_tagA_cpsF"/>
    <property type="match status" value="1"/>
</dbReference>
<evidence type="ECO:0000256" key="2">
    <source>
        <dbReference type="ARBA" id="ARBA00022679"/>
    </source>
</evidence>
<dbReference type="InterPro" id="IPR004629">
    <property type="entry name" value="WecG_TagA_CpsF"/>
</dbReference>